<dbReference type="PROSITE" id="PS50995">
    <property type="entry name" value="HTH_MARR_2"/>
    <property type="match status" value="1"/>
</dbReference>
<dbReference type="PANTHER" id="PTHR33164">
    <property type="entry name" value="TRANSCRIPTIONAL REGULATOR, MARR FAMILY"/>
    <property type="match status" value="1"/>
</dbReference>
<protein>
    <submittedName>
        <fullName evidence="2">MarR family transcriptional regulator</fullName>
    </submittedName>
</protein>
<dbReference type="SMART" id="SM00347">
    <property type="entry name" value="HTH_MARR"/>
    <property type="match status" value="1"/>
</dbReference>
<dbReference type="InterPro" id="IPR036388">
    <property type="entry name" value="WH-like_DNA-bd_sf"/>
</dbReference>
<accession>A0ABP9D8B4</accession>
<comment type="caution">
    <text evidence="2">The sequence shown here is derived from an EMBL/GenBank/DDBJ whole genome shotgun (WGS) entry which is preliminary data.</text>
</comment>
<name>A0ABP9D8B4_9BACT</name>
<dbReference type="Proteomes" id="UP001500298">
    <property type="component" value="Unassembled WGS sequence"/>
</dbReference>
<keyword evidence="3" id="KW-1185">Reference proteome</keyword>
<dbReference type="InterPro" id="IPR000835">
    <property type="entry name" value="HTH_MarR-typ"/>
</dbReference>
<dbReference type="PRINTS" id="PR00598">
    <property type="entry name" value="HTHMARR"/>
</dbReference>
<gene>
    <name evidence="2" type="ORF">GCM10023331_19680</name>
</gene>
<feature type="domain" description="HTH marR-type" evidence="1">
    <location>
        <begin position="1"/>
        <end position="150"/>
    </location>
</feature>
<dbReference type="PANTHER" id="PTHR33164:SF101">
    <property type="entry name" value="TRANSCRIPTIONAL REPRESSOR MPRA"/>
    <property type="match status" value="1"/>
</dbReference>
<reference evidence="3" key="1">
    <citation type="journal article" date="2019" name="Int. J. Syst. Evol. Microbiol.">
        <title>The Global Catalogue of Microorganisms (GCM) 10K type strain sequencing project: providing services to taxonomists for standard genome sequencing and annotation.</title>
        <authorList>
            <consortium name="The Broad Institute Genomics Platform"/>
            <consortium name="The Broad Institute Genome Sequencing Center for Infectious Disease"/>
            <person name="Wu L."/>
            <person name="Ma J."/>
        </authorList>
    </citation>
    <scope>NUCLEOTIDE SEQUENCE [LARGE SCALE GENOMIC DNA]</scope>
    <source>
        <strain evidence="3">JCM 18326</strain>
    </source>
</reference>
<proteinExistence type="predicted"/>
<evidence type="ECO:0000313" key="2">
    <source>
        <dbReference type="EMBL" id="GAA4834483.1"/>
    </source>
</evidence>
<dbReference type="Pfam" id="PF01047">
    <property type="entry name" value="MarR"/>
    <property type="match status" value="1"/>
</dbReference>
<dbReference type="RefSeq" id="WP_345371377.1">
    <property type="nucleotide sequence ID" value="NZ_BAABJX010000029.1"/>
</dbReference>
<organism evidence="2 3">
    <name type="scientific">Algivirga pacifica</name>
    <dbReference type="NCBI Taxonomy" id="1162670"/>
    <lineage>
        <taxon>Bacteria</taxon>
        <taxon>Pseudomonadati</taxon>
        <taxon>Bacteroidota</taxon>
        <taxon>Cytophagia</taxon>
        <taxon>Cytophagales</taxon>
        <taxon>Flammeovirgaceae</taxon>
        <taxon>Algivirga</taxon>
    </lineage>
</organism>
<dbReference type="SUPFAM" id="SSF46785">
    <property type="entry name" value="Winged helix' DNA-binding domain"/>
    <property type="match status" value="1"/>
</dbReference>
<dbReference type="InterPro" id="IPR036390">
    <property type="entry name" value="WH_DNA-bd_sf"/>
</dbReference>
<evidence type="ECO:0000313" key="3">
    <source>
        <dbReference type="Proteomes" id="UP001500298"/>
    </source>
</evidence>
<dbReference type="EMBL" id="BAABJX010000029">
    <property type="protein sequence ID" value="GAA4834483.1"/>
    <property type="molecule type" value="Genomic_DNA"/>
</dbReference>
<evidence type="ECO:0000259" key="1">
    <source>
        <dbReference type="PROSITE" id="PS50995"/>
    </source>
</evidence>
<sequence>MKIGEEIKQGKFMSPQFKAIINTLFTANWWSSQVAALLKPYGLSEQQYNILRILRGSYPEHLSVQSVKERMLDKTPNTTRLVDKLLVKNLVERQRCENDRRVVYINITEEGLTFMEEMDEVMKTQQIHEKINLTEEEAHLLSDLLDKLRS</sequence>
<dbReference type="Gene3D" id="1.10.10.10">
    <property type="entry name" value="Winged helix-like DNA-binding domain superfamily/Winged helix DNA-binding domain"/>
    <property type="match status" value="1"/>
</dbReference>
<dbReference type="InterPro" id="IPR039422">
    <property type="entry name" value="MarR/SlyA-like"/>
</dbReference>